<feature type="region of interest" description="Disordered" evidence="1">
    <location>
        <begin position="1"/>
        <end position="24"/>
    </location>
</feature>
<feature type="compositionally biased region" description="Basic and acidic residues" evidence="1">
    <location>
        <begin position="13"/>
        <end position="24"/>
    </location>
</feature>
<name>A0A2I9DX60_9DEIO</name>
<keyword evidence="3" id="KW-1185">Reference proteome</keyword>
<dbReference type="EMBL" id="BFAG01000016">
    <property type="protein sequence ID" value="GBF07697.1"/>
    <property type="molecule type" value="Genomic_DNA"/>
</dbReference>
<dbReference type="RefSeq" id="WP_103130997.1">
    <property type="nucleotide sequence ID" value="NZ_BFAG01000016.1"/>
</dbReference>
<reference evidence="3" key="1">
    <citation type="submission" date="2018-01" db="EMBL/GenBank/DDBJ databases">
        <title>Draft Genome Sequence of the Radioresistant Bacterium Deinococcus aerius TR0125, Isolated from the Higher Atmosphere above Japan.</title>
        <authorList>
            <person name="Satoh K."/>
            <person name="Arai H."/>
            <person name="Sanzen T."/>
            <person name="Kawaguchi Y."/>
            <person name="Hayashi H."/>
            <person name="Yokobori S."/>
            <person name="Yamagishi A."/>
            <person name="Oono Y."/>
            <person name="Narumi I."/>
        </authorList>
    </citation>
    <scope>NUCLEOTIDE SEQUENCE [LARGE SCALE GENOMIC DNA]</scope>
    <source>
        <strain evidence="3">TR0125</strain>
    </source>
</reference>
<comment type="caution">
    <text evidence="2">The sequence shown here is derived from an EMBL/GenBank/DDBJ whole genome shotgun (WGS) entry which is preliminary data.</text>
</comment>
<sequence>MSSGGFEDLTDGEVERQAELEEHWPERLEEADRAVAARLQEAGLTGRLQIGDGFRFAWLRGDDVVAESDFRQRFPEAFEEAVGRLPAQYRA</sequence>
<dbReference type="AlphaFoldDB" id="A0A2I9DX60"/>
<protein>
    <submittedName>
        <fullName evidence="2">Uncharacterized protein</fullName>
    </submittedName>
</protein>
<dbReference type="Proteomes" id="UP000236569">
    <property type="component" value="Unassembled WGS sequence"/>
</dbReference>
<accession>A0A2I9DX60</accession>
<gene>
    <name evidence="2" type="ORF">DAERI_160075</name>
</gene>
<evidence type="ECO:0000256" key="1">
    <source>
        <dbReference type="SAM" id="MobiDB-lite"/>
    </source>
</evidence>
<evidence type="ECO:0000313" key="3">
    <source>
        <dbReference type="Proteomes" id="UP000236569"/>
    </source>
</evidence>
<organism evidence="2 3">
    <name type="scientific">Deinococcus aerius</name>
    <dbReference type="NCBI Taxonomy" id="200253"/>
    <lineage>
        <taxon>Bacteria</taxon>
        <taxon>Thermotogati</taxon>
        <taxon>Deinococcota</taxon>
        <taxon>Deinococci</taxon>
        <taxon>Deinococcales</taxon>
        <taxon>Deinococcaceae</taxon>
        <taxon>Deinococcus</taxon>
    </lineage>
</organism>
<evidence type="ECO:0000313" key="2">
    <source>
        <dbReference type="EMBL" id="GBF07697.1"/>
    </source>
</evidence>
<dbReference type="OrthoDB" id="71479at2"/>
<proteinExistence type="predicted"/>